<evidence type="ECO:0000313" key="1">
    <source>
        <dbReference type="EMBL" id="CAK5104637.1"/>
    </source>
</evidence>
<dbReference type="EMBL" id="CAVMJV010000117">
    <property type="protein sequence ID" value="CAK5104637.1"/>
    <property type="molecule type" value="Genomic_DNA"/>
</dbReference>
<reference evidence="1" key="1">
    <citation type="submission" date="2023-11" db="EMBL/GenBank/DDBJ databases">
        <authorList>
            <person name="Poullet M."/>
        </authorList>
    </citation>
    <scope>NUCLEOTIDE SEQUENCE</scope>
    <source>
        <strain evidence="1">E1834</strain>
    </source>
</reference>
<gene>
    <name evidence="1" type="ORF">MENTE1834_LOCUS43046</name>
</gene>
<keyword evidence="2" id="KW-1185">Reference proteome</keyword>
<comment type="caution">
    <text evidence="1">The sequence shown here is derived from an EMBL/GenBank/DDBJ whole genome shotgun (WGS) entry which is preliminary data.</text>
</comment>
<dbReference type="Proteomes" id="UP001497535">
    <property type="component" value="Unassembled WGS sequence"/>
</dbReference>
<protein>
    <submittedName>
        <fullName evidence="1">Uncharacterized protein</fullName>
    </submittedName>
</protein>
<organism evidence="1 2">
    <name type="scientific">Meloidogyne enterolobii</name>
    <name type="common">Root-knot nematode worm</name>
    <name type="synonym">Meloidogyne mayaguensis</name>
    <dbReference type="NCBI Taxonomy" id="390850"/>
    <lineage>
        <taxon>Eukaryota</taxon>
        <taxon>Metazoa</taxon>
        <taxon>Ecdysozoa</taxon>
        <taxon>Nematoda</taxon>
        <taxon>Chromadorea</taxon>
        <taxon>Rhabditida</taxon>
        <taxon>Tylenchina</taxon>
        <taxon>Tylenchomorpha</taxon>
        <taxon>Tylenchoidea</taxon>
        <taxon>Meloidogynidae</taxon>
        <taxon>Meloidogyninae</taxon>
        <taxon>Meloidogyne</taxon>
    </lineage>
</organism>
<accession>A0ACB1ATS2</accession>
<evidence type="ECO:0000313" key="2">
    <source>
        <dbReference type="Proteomes" id="UP001497535"/>
    </source>
</evidence>
<name>A0ACB1ATS2_MELEN</name>
<proteinExistence type="predicted"/>
<sequence length="115" mass="13510">MRRLSTFDKRDVSNETNIKLSEVQQSLQDTKTTLTKMRDQQNKTLSGFTANMEENKLKLSEMRQSLDQQNKTLVETNKKLSEMKQLQWHMFIGKNITNNKPLEFSPTSQHYSNNL</sequence>